<sequence length="313" mass="34881">MRQFNVSKNQEKIKKMIVSVIGLGLIGGSIALDLKQRGFADKVIGVDNNPMHAHQAKKIGLADEIQDLRTAVESSHVVILAIPVSACLRALPEIMDMVDQQVVTDLGSTKEQLIECIANHPKRKQYVPAHPMAGTEFSGPKAAHSGLFDGKCSIICNPEDSDKDAVNMISDMFHTLQMRCVYMDAEVHDRQTAYVSHLSHISAFALSLTVLHKEKKDKHIFELASGGFDSTVRLAKSSAEMWTPIFHQNKKNIGKVLQKYIDTLQQFKDRIENNDLGGVDDLINEANDISRVLDEKERNEAETIKNAKKIRRA</sequence>
<keyword evidence="2" id="KW-0175">Coiled coil</keyword>
<keyword evidence="5" id="KW-1185">Reference proteome</keyword>
<proteinExistence type="predicted"/>
<dbReference type="Pfam" id="PF02153">
    <property type="entry name" value="PDH_N"/>
    <property type="match status" value="1"/>
</dbReference>
<dbReference type="Gene3D" id="1.10.3660.10">
    <property type="entry name" value="6-phosphogluconate dehydrogenase C-terminal like domain"/>
    <property type="match status" value="1"/>
</dbReference>
<dbReference type="PANTHER" id="PTHR21363:SF0">
    <property type="entry name" value="PREPHENATE DEHYDROGENASE [NADP(+)]"/>
    <property type="match status" value="1"/>
</dbReference>
<dbReference type="InterPro" id="IPR008927">
    <property type="entry name" value="6-PGluconate_DH-like_C_sf"/>
</dbReference>
<dbReference type="SUPFAM" id="SSF48179">
    <property type="entry name" value="6-phosphogluconate dehydrogenase C-terminal domain-like"/>
    <property type="match status" value="1"/>
</dbReference>
<organism evidence="4 5">
    <name type="scientific">Marinifilum caeruleilacunae</name>
    <dbReference type="NCBI Taxonomy" id="2499076"/>
    <lineage>
        <taxon>Bacteria</taxon>
        <taxon>Pseudomonadati</taxon>
        <taxon>Bacteroidota</taxon>
        <taxon>Bacteroidia</taxon>
        <taxon>Marinilabiliales</taxon>
        <taxon>Marinifilaceae</taxon>
    </lineage>
</organism>
<accession>A0ABX1WWD8</accession>
<reference evidence="4 5" key="1">
    <citation type="submission" date="2018-12" db="EMBL/GenBank/DDBJ databases">
        <title>Marinifilum JC070 sp. nov., a marine bacterium isolated from Yongle Blue Hole in the South China Sea.</title>
        <authorList>
            <person name="Fu T."/>
        </authorList>
    </citation>
    <scope>NUCLEOTIDE SEQUENCE [LARGE SCALE GENOMIC DNA]</scope>
    <source>
        <strain evidence="4 5">JC070</strain>
    </source>
</reference>
<dbReference type="EC" id="1.3.1.12" evidence="4"/>
<evidence type="ECO:0000313" key="5">
    <source>
        <dbReference type="Proteomes" id="UP000732105"/>
    </source>
</evidence>
<dbReference type="SUPFAM" id="SSF51735">
    <property type="entry name" value="NAD(P)-binding Rossmann-fold domains"/>
    <property type="match status" value="1"/>
</dbReference>
<dbReference type="InterPro" id="IPR003099">
    <property type="entry name" value="Prephen_DH"/>
</dbReference>
<feature type="domain" description="Prephenate/arogenate dehydrogenase" evidence="3">
    <location>
        <begin position="16"/>
        <end position="301"/>
    </location>
</feature>
<dbReference type="InterPro" id="IPR046826">
    <property type="entry name" value="PDH_N"/>
</dbReference>
<dbReference type="PANTHER" id="PTHR21363">
    <property type="entry name" value="PREPHENATE DEHYDROGENASE"/>
    <property type="match status" value="1"/>
</dbReference>
<dbReference type="Pfam" id="PF20463">
    <property type="entry name" value="PDH_C"/>
    <property type="match status" value="1"/>
</dbReference>
<evidence type="ECO:0000259" key="3">
    <source>
        <dbReference type="PROSITE" id="PS51176"/>
    </source>
</evidence>
<dbReference type="NCBIfam" id="NF006307">
    <property type="entry name" value="PRK08507.1"/>
    <property type="match status" value="1"/>
</dbReference>
<dbReference type="EMBL" id="RZNH01000014">
    <property type="protein sequence ID" value="NOU60200.1"/>
    <property type="molecule type" value="Genomic_DNA"/>
</dbReference>
<dbReference type="PROSITE" id="PS51176">
    <property type="entry name" value="PDH_ADH"/>
    <property type="match status" value="1"/>
</dbReference>
<protein>
    <submittedName>
        <fullName evidence="4">Prephenate dehydrogenase</fullName>
        <ecNumber evidence="4">1.3.1.12</ecNumber>
    </submittedName>
</protein>
<dbReference type="Gene3D" id="3.40.50.720">
    <property type="entry name" value="NAD(P)-binding Rossmann-like Domain"/>
    <property type="match status" value="1"/>
</dbReference>
<feature type="coiled-coil region" evidence="2">
    <location>
        <begin position="279"/>
        <end position="313"/>
    </location>
</feature>
<keyword evidence="1 4" id="KW-0560">Oxidoreductase</keyword>
<dbReference type="GO" id="GO:0008977">
    <property type="term" value="F:prephenate dehydrogenase (NAD+) activity"/>
    <property type="evidence" value="ECO:0007669"/>
    <property type="project" value="UniProtKB-EC"/>
</dbReference>
<comment type="caution">
    <text evidence="4">The sequence shown here is derived from an EMBL/GenBank/DDBJ whole genome shotgun (WGS) entry which is preliminary data.</text>
</comment>
<dbReference type="Proteomes" id="UP000732105">
    <property type="component" value="Unassembled WGS sequence"/>
</dbReference>
<name>A0ABX1WWD8_9BACT</name>
<evidence type="ECO:0000313" key="4">
    <source>
        <dbReference type="EMBL" id="NOU60200.1"/>
    </source>
</evidence>
<gene>
    <name evidence="4" type="ORF">ELS83_10210</name>
</gene>
<dbReference type="InterPro" id="IPR050812">
    <property type="entry name" value="Preph/Arog_dehydrog"/>
</dbReference>
<evidence type="ECO:0000256" key="2">
    <source>
        <dbReference type="SAM" id="Coils"/>
    </source>
</evidence>
<dbReference type="InterPro" id="IPR036291">
    <property type="entry name" value="NAD(P)-bd_dom_sf"/>
</dbReference>
<dbReference type="InterPro" id="IPR046825">
    <property type="entry name" value="PDH_C"/>
</dbReference>
<evidence type="ECO:0000256" key="1">
    <source>
        <dbReference type="ARBA" id="ARBA00023002"/>
    </source>
</evidence>